<organism evidence="10 11">
    <name type="scientific">Thalictrum thalictroides</name>
    <name type="common">Rue-anemone</name>
    <name type="synonym">Anemone thalictroides</name>
    <dbReference type="NCBI Taxonomy" id="46969"/>
    <lineage>
        <taxon>Eukaryota</taxon>
        <taxon>Viridiplantae</taxon>
        <taxon>Streptophyta</taxon>
        <taxon>Embryophyta</taxon>
        <taxon>Tracheophyta</taxon>
        <taxon>Spermatophyta</taxon>
        <taxon>Magnoliopsida</taxon>
        <taxon>Ranunculales</taxon>
        <taxon>Ranunculaceae</taxon>
        <taxon>Thalictroideae</taxon>
        <taxon>Thalictrum</taxon>
    </lineage>
</organism>
<dbReference type="PANTHER" id="PTHR31851">
    <property type="entry name" value="FE(2+)/MN(2+) TRANSPORTER PCL1"/>
    <property type="match status" value="1"/>
</dbReference>
<dbReference type="GO" id="GO:0005381">
    <property type="term" value="F:iron ion transmembrane transporter activity"/>
    <property type="evidence" value="ECO:0007669"/>
    <property type="project" value="UniProtKB-UniRule"/>
</dbReference>
<keyword evidence="9" id="KW-0813">Transport</keyword>
<keyword evidence="5 9" id="KW-0812">Transmembrane</keyword>
<accession>A0A7J6V3Y8</accession>
<keyword evidence="3" id="KW-0410">Iron transport</keyword>
<evidence type="ECO:0000256" key="3">
    <source>
        <dbReference type="ARBA" id="ARBA00022496"/>
    </source>
</evidence>
<reference evidence="10 11" key="1">
    <citation type="submission" date="2020-06" db="EMBL/GenBank/DDBJ databases">
        <title>Transcriptomic and genomic resources for Thalictrum thalictroides and T. hernandezii: Facilitating candidate gene discovery in an emerging model plant lineage.</title>
        <authorList>
            <person name="Arias T."/>
            <person name="Riano-Pachon D.M."/>
            <person name="Di Stilio V.S."/>
        </authorList>
    </citation>
    <scope>NUCLEOTIDE SEQUENCE [LARGE SCALE GENOMIC DNA]</scope>
    <source>
        <strain evidence="11">cv. WT478/WT964</strain>
        <tissue evidence="10">Leaves</tissue>
    </source>
</reference>
<evidence type="ECO:0000256" key="2">
    <source>
        <dbReference type="ARBA" id="ARBA00007049"/>
    </source>
</evidence>
<keyword evidence="4 9" id="KW-0926">Vacuole</keyword>
<evidence type="ECO:0000256" key="5">
    <source>
        <dbReference type="ARBA" id="ARBA00022692"/>
    </source>
</evidence>
<dbReference type="OrthoDB" id="73465at2759"/>
<evidence type="ECO:0000256" key="1">
    <source>
        <dbReference type="ARBA" id="ARBA00004128"/>
    </source>
</evidence>
<evidence type="ECO:0000313" key="10">
    <source>
        <dbReference type="EMBL" id="KAF5179774.1"/>
    </source>
</evidence>
<proteinExistence type="inferred from homology"/>
<comment type="subcellular location">
    <subcellularLocation>
        <location evidence="1 9">Vacuole membrane</location>
        <topology evidence="1 9">Multi-pass membrane protein</topology>
    </subcellularLocation>
</comment>
<dbReference type="GO" id="GO:0005774">
    <property type="term" value="C:vacuolar membrane"/>
    <property type="evidence" value="ECO:0007669"/>
    <property type="project" value="UniProtKB-SubCell"/>
</dbReference>
<comment type="similarity">
    <text evidence="2 9">Belongs to the CCC1 family.</text>
</comment>
<keyword evidence="7 9" id="KW-0472">Membrane</keyword>
<keyword evidence="11" id="KW-1185">Reference proteome</keyword>
<dbReference type="Proteomes" id="UP000554482">
    <property type="component" value="Unassembled WGS sequence"/>
</dbReference>
<comment type="catalytic activity">
    <reaction evidence="8">
        <text>Fe(2+)(in) = Fe(2+)(out)</text>
        <dbReference type="Rhea" id="RHEA:28486"/>
        <dbReference type="ChEBI" id="CHEBI:29033"/>
    </reaction>
    <physiologicalReaction direction="left-to-right" evidence="8">
        <dbReference type="Rhea" id="RHEA:28487"/>
    </physiologicalReaction>
</comment>
<dbReference type="GO" id="GO:0140315">
    <property type="term" value="F:iron ion sequestering activity"/>
    <property type="evidence" value="ECO:0007669"/>
    <property type="project" value="UniProtKB-UniRule"/>
</dbReference>
<evidence type="ECO:0000256" key="9">
    <source>
        <dbReference type="RuleBase" id="RU369115"/>
    </source>
</evidence>
<dbReference type="EMBL" id="JABWDY010038351">
    <property type="protein sequence ID" value="KAF5179774.1"/>
    <property type="molecule type" value="Genomic_DNA"/>
</dbReference>
<evidence type="ECO:0000256" key="4">
    <source>
        <dbReference type="ARBA" id="ARBA00022554"/>
    </source>
</evidence>
<dbReference type="GO" id="GO:0030026">
    <property type="term" value="P:intracellular manganese ion homeostasis"/>
    <property type="evidence" value="ECO:0007669"/>
    <property type="project" value="InterPro"/>
</dbReference>
<dbReference type="AlphaFoldDB" id="A0A7J6V3Y8"/>
<name>A0A7J6V3Y8_THATH</name>
<protein>
    <recommendedName>
        <fullName evidence="9">Vacuolar iron transporter</fullName>
    </recommendedName>
</protein>
<feature type="transmembrane region" description="Helical" evidence="9">
    <location>
        <begin position="97"/>
        <end position="115"/>
    </location>
</feature>
<evidence type="ECO:0000313" key="11">
    <source>
        <dbReference type="Proteomes" id="UP000554482"/>
    </source>
</evidence>
<evidence type="ECO:0000256" key="8">
    <source>
        <dbReference type="ARBA" id="ARBA00044464"/>
    </source>
</evidence>
<dbReference type="Pfam" id="PF01988">
    <property type="entry name" value="VIT1"/>
    <property type="match status" value="1"/>
</dbReference>
<comment type="caution">
    <text evidence="10">The sequence shown here is derived from an EMBL/GenBank/DDBJ whole genome shotgun (WGS) entry which is preliminary data.</text>
</comment>
<dbReference type="InterPro" id="IPR008217">
    <property type="entry name" value="Ccc1_fam"/>
</dbReference>
<keyword evidence="3" id="KW-0408">Iron</keyword>
<feature type="transmembrane region" description="Helical" evidence="9">
    <location>
        <begin position="30"/>
        <end position="50"/>
    </location>
</feature>
<evidence type="ECO:0000256" key="6">
    <source>
        <dbReference type="ARBA" id="ARBA00022989"/>
    </source>
</evidence>
<comment type="caution">
    <text evidence="9">Lacks conserved residue(s) required for the propagation of feature annotation.</text>
</comment>
<dbReference type="GO" id="GO:0005384">
    <property type="term" value="F:manganese ion transmembrane transporter activity"/>
    <property type="evidence" value="ECO:0007669"/>
    <property type="project" value="InterPro"/>
</dbReference>
<keyword evidence="6 9" id="KW-1133">Transmembrane helix</keyword>
<keyword evidence="9" id="KW-0406">Ion transport</keyword>
<feature type="transmembrane region" description="Helical" evidence="9">
    <location>
        <begin position="62"/>
        <end position="85"/>
    </location>
</feature>
<evidence type="ECO:0000256" key="7">
    <source>
        <dbReference type="ARBA" id="ARBA00023136"/>
    </source>
</evidence>
<sequence length="126" mass="13060">MLSVYSQLDIERAHMKRVVNAGKERLPNPLQAALASALAFCIGAMLPLLAAAAFQDKKYHKLMLGVVAGSSSLGLLAFGAGSAVLGNAPVMKSCMRVLIGGCLAMATTIGSIQGFDKLTKKLSHSG</sequence>
<gene>
    <name evidence="10" type="ORF">FRX31_030638</name>
</gene>
<comment type="function">
    <text evidence="9">Vacuolar Fe(2+) uptake transporter.</text>
</comment>